<sequence>MLRQGRHFGIEAYLHAGKNIRFMCNQHSRKQGAMNKRQATLAGGIRRHPLEESELDVIVDGLNLGRAMSFKNIAADLDFGGCKTTVQMDELDLADLEALGFLAFAIDRSRTMTGPDMNFPTAMSDVINAHFSPQFTNGPSSPLGESGRPTAYGTFLALKEAVRFTEPGSYGRLDGKRVVVSGLGAVGRHLAELLHGDGAAVIVADLNEARVAEFLAAHPGSTRVGVDEVLDLEADVLCPAAIGGIIDETVIGRLRYRYVWGPANNQLRATNQREEERLSRLLAERGIVFQTEWWHNTAGVMCGAEEYLNGAHASYDSLQQRIESTIPRKTRENLAEAARLGLTPTENAYRVCADIIYG</sequence>
<proteinExistence type="inferred from homology"/>
<dbReference type="SMART" id="SM00839">
    <property type="entry name" value="ELFV_dehydrog"/>
    <property type="match status" value="1"/>
</dbReference>
<evidence type="ECO:0000313" key="6">
    <source>
        <dbReference type="EMBL" id="QAB19074.1"/>
    </source>
</evidence>
<dbReference type="PANTHER" id="PTHR42722">
    <property type="entry name" value="LEUCINE DEHYDROGENASE"/>
    <property type="match status" value="1"/>
</dbReference>
<feature type="domain" description="Glutamate/phenylalanine/leucine/valine/L-tryptophan dehydrogenase C-terminal" evidence="5">
    <location>
        <begin position="145"/>
        <end position="358"/>
    </location>
</feature>
<dbReference type="SUPFAM" id="SSF53223">
    <property type="entry name" value="Aminoacid dehydrogenase-like, N-terminal domain"/>
    <property type="match status" value="1"/>
</dbReference>
<organism evidence="6 7">
    <name type="scientific">Leucobacter muris</name>
    <dbReference type="NCBI Taxonomy" id="1935379"/>
    <lineage>
        <taxon>Bacteria</taxon>
        <taxon>Bacillati</taxon>
        <taxon>Actinomycetota</taxon>
        <taxon>Actinomycetes</taxon>
        <taxon>Micrococcales</taxon>
        <taxon>Microbacteriaceae</taxon>
        <taxon>Leucobacter</taxon>
    </lineage>
</organism>
<keyword evidence="2 4" id="KW-0560">Oxidoreductase</keyword>
<dbReference type="InterPro" id="IPR006095">
    <property type="entry name" value="Glu/Leu/Phe/Val/Trp_DH"/>
</dbReference>
<evidence type="ECO:0000256" key="1">
    <source>
        <dbReference type="ARBA" id="ARBA00006382"/>
    </source>
</evidence>
<dbReference type="CDD" id="cd01075">
    <property type="entry name" value="NAD_bind_Leu_Phe_Val_DH"/>
    <property type="match status" value="1"/>
</dbReference>
<dbReference type="InterPro" id="IPR046346">
    <property type="entry name" value="Aminoacid_DH-like_N_sf"/>
</dbReference>
<dbReference type="Pfam" id="PF02812">
    <property type="entry name" value="ELFV_dehydrog_N"/>
    <property type="match status" value="1"/>
</dbReference>
<evidence type="ECO:0000256" key="2">
    <source>
        <dbReference type="ARBA" id="ARBA00023002"/>
    </source>
</evidence>
<dbReference type="PANTHER" id="PTHR42722:SF1">
    <property type="entry name" value="VALINE DEHYDROGENASE"/>
    <property type="match status" value="1"/>
</dbReference>
<reference evidence="6 7" key="1">
    <citation type="submission" date="2019-01" db="EMBL/GenBank/DDBJ databases">
        <title>Leucobacter muris sp. nov. isolated from the nose of a laboratory mouse.</title>
        <authorList>
            <person name="Benga L."/>
            <person name="Sproeer C."/>
            <person name="Schumann P."/>
            <person name="Verbarg S."/>
            <person name="Bunk B."/>
            <person name="Engelhardt E."/>
            <person name="Benten P.M."/>
            <person name="Sager M."/>
        </authorList>
    </citation>
    <scope>NUCLEOTIDE SEQUENCE [LARGE SCALE GENOMIC DNA]</scope>
    <source>
        <strain evidence="6 7">DSM 101948</strain>
    </source>
</reference>
<evidence type="ECO:0000313" key="7">
    <source>
        <dbReference type="Proteomes" id="UP000285768"/>
    </source>
</evidence>
<dbReference type="SUPFAM" id="SSF51735">
    <property type="entry name" value="NAD(P)-binding Rossmann-fold domains"/>
    <property type="match status" value="1"/>
</dbReference>
<comment type="similarity">
    <text evidence="1 4">Belongs to the Glu/Leu/Phe/Val dehydrogenases family.</text>
</comment>
<keyword evidence="7" id="KW-1185">Reference proteome</keyword>
<dbReference type="EMBL" id="CP035037">
    <property type="protein sequence ID" value="QAB19074.1"/>
    <property type="molecule type" value="Genomic_DNA"/>
</dbReference>
<protein>
    <submittedName>
        <fullName evidence="6">Glu/Leu/Phe/Val dehydrogenase family protein</fullName>
    </submittedName>
</protein>
<dbReference type="PRINTS" id="PR00082">
    <property type="entry name" value="GLFDHDRGNASE"/>
</dbReference>
<keyword evidence="3" id="KW-0520">NAD</keyword>
<evidence type="ECO:0000256" key="4">
    <source>
        <dbReference type="RuleBase" id="RU004417"/>
    </source>
</evidence>
<gene>
    <name evidence="6" type="ORF">Leucomu_00650</name>
</gene>
<dbReference type="Pfam" id="PF00208">
    <property type="entry name" value="ELFV_dehydrog"/>
    <property type="match status" value="1"/>
</dbReference>
<dbReference type="InterPro" id="IPR036291">
    <property type="entry name" value="NAD(P)-bd_dom_sf"/>
</dbReference>
<dbReference type="InterPro" id="IPR006096">
    <property type="entry name" value="Glu/Leu/Phe/Val/Trp_DH_C"/>
</dbReference>
<dbReference type="InterPro" id="IPR006097">
    <property type="entry name" value="Glu/Leu/Phe/Val/Trp_DH_dimer"/>
</dbReference>
<evidence type="ECO:0000256" key="3">
    <source>
        <dbReference type="ARBA" id="ARBA00023027"/>
    </source>
</evidence>
<dbReference type="InterPro" id="IPR016211">
    <property type="entry name" value="Glu/Phe/Leu/Val/Trp_DH_bac/arc"/>
</dbReference>
<evidence type="ECO:0000259" key="5">
    <source>
        <dbReference type="SMART" id="SM00839"/>
    </source>
</evidence>
<name>A0ABX5QJG0_9MICO</name>
<dbReference type="Gene3D" id="3.40.50.720">
    <property type="entry name" value="NAD(P)-binding Rossmann-like Domain"/>
    <property type="match status" value="1"/>
</dbReference>
<dbReference type="Proteomes" id="UP000285768">
    <property type="component" value="Chromosome"/>
</dbReference>
<accession>A0ABX5QJG0</accession>
<dbReference type="Gene3D" id="3.40.50.10860">
    <property type="entry name" value="Leucine Dehydrogenase, chain A, domain 1"/>
    <property type="match status" value="1"/>
</dbReference>